<dbReference type="Proteomes" id="UP000007073">
    <property type="component" value="Chromosome"/>
</dbReference>
<dbReference type="AlphaFoldDB" id="Q39TN3"/>
<keyword evidence="4" id="KW-1185">Reference proteome</keyword>
<reference evidence="3 4" key="2">
    <citation type="journal article" date="2009" name="BMC Microbiol.">
        <title>The genome sequence of Geobacter metallireducens: features of metabolism, physiology and regulation common and dissimilar to Geobacter sulfurreducens.</title>
        <authorList>
            <person name="Aklujkar M."/>
            <person name="Krushkal J."/>
            <person name="DiBartolo G."/>
            <person name="Lapidus A."/>
            <person name="Land M.L."/>
            <person name="Lovley D.R."/>
        </authorList>
    </citation>
    <scope>NUCLEOTIDE SEQUENCE [LARGE SCALE GENOMIC DNA]</scope>
    <source>
        <strain evidence="4">ATCC 53774 / DSM 7210 / GS-15</strain>
    </source>
</reference>
<dbReference type="KEGG" id="gme:Gmet_2162"/>
<feature type="chain" id="PRO_5004223115" description="CpxP superfamily protein" evidence="2">
    <location>
        <begin position="36"/>
        <end position="90"/>
    </location>
</feature>
<evidence type="ECO:0000313" key="3">
    <source>
        <dbReference type="EMBL" id="ABB32391.1"/>
    </source>
</evidence>
<dbReference type="STRING" id="269799.Gmet_2162"/>
<evidence type="ECO:0000256" key="1">
    <source>
        <dbReference type="SAM" id="MobiDB-lite"/>
    </source>
</evidence>
<dbReference type="HOGENOM" id="CLU_2436605_0_0_7"/>
<evidence type="ECO:0000256" key="2">
    <source>
        <dbReference type="SAM" id="SignalP"/>
    </source>
</evidence>
<feature type="compositionally biased region" description="Polar residues" evidence="1">
    <location>
        <begin position="38"/>
        <end position="53"/>
    </location>
</feature>
<reference evidence="3 4" key="1">
    <citation type="submission" date="2005-10" db="EMBL/GenBank/DDBJ databases">
        <title>Complete sequence of Geobacter metallireducens GS-15.</title>
        <authorList>
            <consortium name="US DOE Joint Genome Institute"/>
            <person name="Copeland A."/>
            <person name="Lucas S."/>
            <person name="Lapidus A."/>
            <person name="Barry K."/>
            <person name="Detter J.C."/>
            <person name="Glavina T."/>
            <person name="Hammon N."/>
            <person name="Israni S."/>
            <person name="Pitluck S."/>
            <person name="Di Bartolo G."/>
            <person name="Chain P."/>
            <person name="Schmutz J."/>
            <person name="Larimer F."/>
            <person name="Land M."/>
            <person name="Kyrpides N."/>
            <person name="Ivanova N."/>
            <person name="Richardson P."/>
        </authorList>
    </citation>
    <scope>NUCLEOTIDE SEQUENCE [LARGE SCALE GENOMIC DNA]</scope>
    <source>
        <strain evidence="4">ATCC 53774 / DSM 7210 / GS-15</strain>
    </source>
</reference>
<keyword evidence="2" id="KW-0732">Signal</keyword>
<protein>
    <recommendedName>
        <fullName evidence="5">CpxP superfamily protein</fullName>
    </recommendedName>
</protein>
<proteinExistence type="predicted"/>
<evidence type="ECO:0008006" key="5">
    <source>
        <dbReference type="Google" id="ProtNLM"/>
    </source>
</evidence>
<feature type="signal peptide" evidence="2">
    <location>
        <begin position="1"/>
        <end position="35"/>
    </location>
</feature>
<dbReference type="EMBL" id="CP000148">
    <property type="protein sequence ID" value="ABB32391.1"/>
    <property type="molecule type" value="Genomic_DNA"/>
</dbReference>
<feature type="region of interest" description="Disordered" evidence="1">
    <location>
        <begin position="36"/>
        <end position="70"/>
    </location>
</feature>
<name>Q39TN3_GEOMG</name>
<gene>
    <name evidence="3" type="ordered locus">Gmet_2162</name>
</gene>
<evidence type="ECO:0000313" key="4">
    <source>
        <dbReference type="Proteomes" id="UP000007073"/>
    </source>
</evidence>
<accession>Q39TN3</accession>
<organism evidence="3 4">
    <name type="scientific">Geobacter metallireducens (strain ATCC 53774 / DSM 7210 / GS-15)</name>
    <dbReference type="NCBI Taxonomy" id="269799"/>
    <lineage>
        <taxon>Bacteria</taxon>
        <taxon>Pseudomonadati</taxon>
        <taxon>Thermodesulfobacteriota</taxon>
        <taxon>Desulfuromonadia</taxon>
        <taxon>Geobacterales</taxon>
        <taxon>Geobacteraceae</taxon>
        <taxon>Geobacter</taxon>
    </lineage>
</organism>
<sequence length="90" mass="9729">MQSTQGGKEVRIMRKLPALASAIILSGLMAASLHAAQNPGSGNPQKQQAQVKRNSAPAPKKAVLSKRNRAKIEVEEMKKIKQQLQKDGTN</sequence>